<evidence type="ECO:0000313" key="3">
    <source>
        <dbReference type="Proteomes" id="UP001262582"/>
    </source>
</evidence>
<reference evidence="2 3" key="1">
    <citation type="submission" date="2023-09" db="EMBL/GenBank/DDBJ databases">
        <authorList>
            <person name="Rey-Velasco X."/>
        </authorList>
    </citation>
    <scope>NUCLEOTIDE SEQUENCE [LARGE SCALE GENOMIC DNA]</scope>
    <source>
        <strain evidence="2 3">F117</strain>
    </source>
</reference>
<keyword evidence="1" id="KW-0732">Signal</keyword>
<accession>A0ABU3D6E1</accession>
<proteinExistence type="predicted"/>
<gene>
    <name evidence="2" type="ORF">RM539_10950</name>
</gene>
<dbReference type="RefSeq" id="WP_311503439.1">
    <property type="nucleotide sequence ID" value="NZ_JAVRHK010000007.1"/>
</dbReference>
<comment type="caution">
    <text evidence="2">The sequence shown here is derived from an EMBL/GenBank/DDBJ whole genome shotgun (WGS) entry which is preliminary data.</text>
</comment>
<dbReference type="Proteomes" id="UP001262582">
    <property type="component" value="Unassembled WGS sequence"/>
</dbReference>
<feature type="signal peptide" evidence="1">
    <location>
        <begin position="1"/>
        <end position="19"/>
    </location>
</feature>
<dbReference type="EMBL" id="JAVRHK010000007">
    <property type="protein sequence ID" value="MDT0677099.1"/>
    <property type="molecule type" value="Genomic_DNA"/>
</dbReference>
<dbReference type="InterPro" id="IPR018673">
    <property type="entry name" value="DUF2141"/>
</dbReference>
<evidence type="ECO:0000313" key="2">
    <source>
        <dbReference type="EMBL" id="MDT0677099.1"/>
    </source>
</evidence>
<dbReference type="Pfam" id="PF09912">
    <property type="entry name" value="DUF2141"/>
    <property type="match status" value="1"/>
</dbReference>
<keyword evidence="3" id="KW-1185">Reference proteome</keyword>
<organism evidence="2 3">
    <name type="scientific">Autumnicola musiva</name>
    <dbReference type="NCBI Taxonomy" id="3075589"/>
    <lineage>
        <taxon>Bacteria</taxon>
        <taxon>Pseudomonadati</taxon>
        <taxon>Bacteroidota</taxon>
        <taxon>Flavobacteriia</taxon>
        <taxon>Flavobacteriales</taxon>
        <taxon>Flavobacteriaceae</taxon>
        <taxon>Autumnicola</taxon>
    </lineage>
</organism>
<name>A0ABU3D6E1_9FLAO</name>
<sequence length="138" mass="15735">MKLLPIFLSFFCGILSLNAQNNIEVEITDFESDKGQAMIGLYNTENSFLKKEFKGKQLKIQDKKVMFTFADIPEGNYAIMVFHDEDKNNELTTNFLGIPKENYGASNNAPSKFGPPKWKDAKFEVKNGKTLKQKIMLN</sequence>
<feature type="chain" id="PRO_5047494424" evidence="1">
    <location>
        <begin position="20"/>
        <end position="138"/>
    </location>
</feature>
<evidence type="ECO:0000256" key="1">
    <source>
        <dbReference type="SAM" id="SignalP"/>
    </source>
</evidence>
<protein>
    <submittedName>
        <fullName evidence="2">DUF2141 domain-containing protein</fullName>
    </submittedName>
</protein>